<keyword evidence="2" id="KW-1185">Reference proteome</keyword>
<reference evidence="1 2" key="1">
    <citation type="submission" date="2023-12" db="EMBL/GenBank/DDBJ databases">
        <title>Friends and Foes: Symbiotic and Algicidal bacterial influence on Karenia brevis blooms.</title>
        <authorList>
            <person name="Fei C."/>
            <person name="Mohamed A.R."/>
            <person name="Booker A."/>
            <person name="Arshad M."/>
            <person name="Klass S."/>
            <person name="Ahn S."/>
            <person name="Gilbert P.M."/>
            <person name="Heil C.A."/>
            <person name="Martinez J.M."/>
            <person name="Amin S.A."/>
        </authorList>
    </citation>
    <scope>NUCLEOTIDE SEQUENCE [LARGE SCALE GENOMIC DNA]</scope>
    <source>
        <strain evidence="1 2">CE15</strain>
    </source>
</reference>
<protein>
    <recommendedName>
        <fullName evidence="3">Beta-ketoacyl synthase N-terminal domain-containing protein</fullName>
    </recommendedName>
</protein>
<comment type="caution">
    <text evidence="1">The sequence shown here is derived from an EMBL/GenBank/DDBJ whole genome shotgun (WGS) entry which is preliminary data.</text>
</comment>
<evidence type="ECO:0008006" key="3">
    <source>
        <dbReference type="Google" id="ProtNLM"/>
    </source>
</evidence>
<evidence type="ECO:0000313" key="1">
    <source>
        <dbReference type="EMBL" id="MEI4550194.1"/>
    </source>
</evidence>
<dbReference type="EMBL" id="JBAWKS010000001">
    <property type="protein sequence ID" value="MEI4550194.1"/>
    <property type="molecule type" value="Genomic_DNA"/>
</dbReference>
<dbReference type="RefSeq" id="WP_336435470.1">
    <property type="nucleotide sequence ID" value="NZ_JBAWKS010000001.1"/>
</dbReference>
<gene>
    <name evidence="1" type="ORF">WAE96_11000</name>
</gene>
<sequence>MTLNVLNYAVVDEPRDKTNKQLRQELKNDFAINGRRLDNFTLTAMKAVAKIAPSLNSENRYALFSAAQYFSLELLQSLLLDLAQNTPLKPLDFVATVGNAANYYLAKQFNLEATNLFLGCTDNKLSKTLLVAELDLSEQNSDAAIIVIWQESEKTRRCYALLVELAPQQTTDVNTHELIAQLDAGAKTPFVVN</sequence>
<dbReference type="Proteomes" id="UP001382455">
    <property type="component" value="Unassembled WGS sequence"/>
</dbReference>
<organism evidence="1 2">
    <name type="scientific">Pseudoalteromonas spongiae</name>
    <dbReference type="NCBI Taxonomy" id="298657"/>
    <lineage>
        <taxon>Bacteria</taxon>
        <taxon>Pseudomonadati</taxon>
        <taxon>Pseudomonadota</taxon>
        <taxon>Gammaproteobacteria</taxon>
        <taxon>Alteromonadales</taxon>
        <taxon>Pseudoalteromonadaceae</taxon>
        <taxon>Pseudoalteromonas</taxon>
    </lineage>
</organism>
<evidence type="ECO:0000313" key="2">
    <source>
        <dbReference type="Proteomes" id="UP001382455"/>
    </source>
</evidence>
<proteinExistence type="predicted"/>
<name>A0ABU8ET80_9GAMM</name>
<accession>A0ABU8ET80</accession>